<dbReference type="EMBL" id="JAFMYV010000006">
    <property type="protein sequence ID" value="MBO0937641.1"/>
    <property type="molecule type" value="Genomic_DNA"/>
</dbReference>
<name>A0A939GJ05_9BACT</name>
<evidence type="ECO:0000313" key="2">
    <source>
        <dbReference type="Proteomes" id="UP000664034"/>
    </source>
</evidence>
<organism evidence="1 2">
    <name type="scientific">Fibrella rubiginis</name>
    <dbReference type="NCBI Taxonomy" id="2817060"/>
    <lineage>
        <taxon>Bacteria</taxon>
        <taxon>Pseudomonadati</taxon>
        <taxon>Bacteroidota</taxon>
        <taxon>Cytophagia</taxon>
        <taxon>Cytophagales</taxon>
        <taxon>Spirosomataceae</taxon>
        <taxon>Fibrella</taxon>
    </lineage>
</organism>
<gene>
    <name evidence="1" type="ORF">J2I47_13875</name>
</gene>
<keyword evidence="2" id="KW-1185">Reference proteome</keyword>
<accession>A0A939GJ05</accession>
<dbReference type="Proteomes" id="UP000664034">
    <property type="component" value="Unassembled WGS sequence"/>
</dbReference>
<sequence length="333" mass="38517">MSAQFSTESKRAIRSVWAKLLLSFLHDTLNKKLVYLGLPGENAYDIHEWIEYLDIVYAFECGNYKSQLSVEEARKKLIALEEIGLTLQRKKQLSDFQLYDGYIEEVIIRGFDNSASQKDFIQGDVITLYNLDFCNQVTSPIEYRDKEGNLEKAFKFDAIGKLLKLQQSMKPSSKKFIMFLTLHCSFKGKEFHNFQNFPPDGQFKKYLQVVERLSKGKKAPYWIKAFVYYHLSGYFKMHQFTADFLPVIHYIGDNSEPLLCFTIIGTQGATHAESSNQQINNFLNGKFISVDSNGGFINNASLVAHDEVDWEDVNPLQLFKSSKMYKENWKDTK</sequence>
<protein>
    <submittedName>
        <fullName evidence="1">Uncharacterized protein</fullName>
    </submittedName>
</protein>
<reference evidence="1" key="1">
    <citation type="submission" date="2021-03" db="EMBL/GenBank/DDBJ databases">
        <title>Fibrella sp. HMF5335 genome sequencing and assembly.</title>
        <authorList>
            <person name="Kang H."/>
            <person name="Kim H."/>
            <person name="Bae S."/>
            <person name="Joh K."/>
        </authorList>
    </citation>
    <scope>NUCLEOTIDE SEQUENCE</scope>
    <source>
        <strain evidence="1">HMF5335</strain>
    </source>
</reference>
<comment type="caution">
    <text evidence="1">The sequence shown here is derived from an EMBL/GenBank/DDBJ whole genome shotgun (WGS) entry which is preliminary data.</text>
</comment>
<dbReference type="AlphaFoldDB" id="A0A939GJ05"/>
<proteinExistence type="predicted"/>
<dbReference type="RefSeq" id="WP_207365181.1">
    <property type="nucleotide sequence ID" value="NZ_JAFMYV010000006.1"/>
</dbReference>
<evidence type="ECO:0000313" key="1">
    <source>
        <dbReference type="EMBL" id="MBO0937641.1"/>
    </source>
</evidence>